<gene>
    <name evidence="1" type="ORF">BS47DRAFT_1356591</name>
</gene>
<evidence type="ECO:0000313" key="1">
    <source>
        <dbReference type="EMBL" id="KAF9502923.1"/>
    </source>
</evidence>
<keyword evidence="2" id="KW-1185">Reference proteome</keyword>
<evidence type="ECO:0000313" key="2">
    <source>
        <dbReference type="Proteomes" id="UP000886523"/>
    </source>
</evidence>
<reference evidence="1" key="1">
    <citation type="journal article" date="2020" name="Nat. Commun.">
        <title>Large-scale genome sequencing of mycorrhizal fungi provides insights into the early evolution of symbiotic traits.</title>
        <authorList>
            <person name="Miyauchi S."/>
            <person name="Kiss E."/>
            <person name="Kuo A."/>
            <person name="Drula E."/>
            <person name="Kohler A."/>
            <person name="Sanchez-Garcia M."/>
            <person name="Morin E."/>
            <person name="Andreopoulos B."/>
            <person name="Barry K.W."/>
            <person name="Bonito G."/>
            <person name="Buee M."/>
            <person name="Carver A."/>
            <person name="Chen C."/>
            <person name="Cichocki N."/>
            <person name="Clum A."/>
            <person name="Culley D."/>
            <person name="Crous P.W."/>
            <person name="Fauchery L."/>
            <person name="Girlanda M."/>
            <person name="Hayes R.D."/>
            <person name="Keri Z."/>
            <person name="LaButti K."/>
            <person name="Lipzen A."/>
            <person name="Lombard V."/>
            <person name="Magnuson J."/>
            <person name="Maillard F."/>
            <person name="Murat C."/>
            <person name="Nolan M."/>
            <person name="Ohm R.A."/>
            <person name="Pangilinan J."/>
            <person name="Pereira M.F."/>
            <person name="Perotto S."/>
            <person name="Peter M."/>
            <person name="Pfister S."/>
            <person name="Riley R."/>
            <person name="Sitrit Y."/>
            <person name="Stielow J.B."/>
            <person name="Szollosi G."/>
            <person name="Zifcakova L."/>
            <person name="Stursova M."/>
            <person name="Spatafora J.W."/>
            <person name="Tedersoo L."/>
            <person name="Vaario L.M."/>
            <person name="Yamada A."/>
            <person name="Yan M."/>
            <person name="Wang P."/>
            <person name="Xu J."/>
            <person name="Bruns T."/>
            <person name="Baldrian P."/>
            <person name="Vilgalys R."/>
            <person name="Dunand C."/>
            <person name="Henrissat B."/>
            <person name="Grigoriev I.V."/>
            <person name="Hibbett D."/>
            <person name="Nagy L.G."/>
            <person name="Martin F.M."/>
        </authorList>
    </citation>
    <scope>NUCLEOTIDE SEQUENCE</scope>
    <source>
        <strain evidence="1">UP504</strain>
    </source>
</reference>
<dbReference type="AlphaFoldDB" id="A0A9P6AB72"/>
<proteinExistence type="predicted"/>
<organism evidence="1 2">
    <name type="scientific">Hydnum rufescens UP504</name>
    <dbReference type="NCBI Taxonomy" id="1448309"/>
    <lineage>
        <taxon>Eukaryota</taxon>
        <taxon>Fungi</taxon>
        <taxon>Dikarya</taxon>
        <taxon>Basidiomycota</taxon>
        <taxon>Agaricomycotina</taxon>
        <taxon>Agaricomycetes</taxon>
        <taxon>Cantharellales</taxon>
        <taxon>Hydnaceae</taxon>
        <taxon>Hydnum</taxon>
    </lineage>
</organism>
<accession>A0A9P6AB72</accession>
<dbReference type="OrthoDB" id="205514at2759"/>
<name>A0A9P6AB72_9AGAM</name>
<comment type="caution">
    <text evidence="1">The sequence shown here is derived from an EMBL/GenBank/DDBJ whole genome shotgun (WGS) entry which is preliminary data.</text>
</comment>
<protein>
    <submittedName>
        <fullName evidence="1">Uncharacterized protein</fullName>
    </submittedName>
</protein>
<feature type="non-terminal residue" evidence="1">
    <location>
        <position position="1"/>
    </location>
</feature>
<dbReference type="EMBL" id="MU129520">
    <property type="protein sequence ID" value="KAF9502923.1"/>
    <property type="molecule type" value="Genomic_DNA"/>
</dbReference>
<dbReference type="Proteomes" id="UP000886523">
    <property type="component" value="Unassembled WGS sequence"/>
</dbReference>
<sequence length="86" mass="9511">TLERTTSSSSSSPSLQKKQRKVLSSFRIFVIHAKIPSDESLGADINCSIDEADIIITTISVLKRLERHIDAGHAVRHPTNLHLAHN</sequence>